<gene>
    <name evidence="6" type="ordered locus">Smar_0408</name>
</gene>
<name>A3DLL0_STAMF</name>
<dbReference type="STRING" id="399550.Smar_0408"/>
<feature type="transmembrane region" description="Helical" evidence="5">
    <location>
        <begin position="75"/>
        <end position="93"/>
    </location>
</feature>
<feature type="transmembrane region" description="Helical" evidence="5">
    <location>
        <begin position="231"/>
        <end position="249"/>
    </location>
</feature>
<feature type="transmembrane region" description="Helical" evidence="5">
    <location>
        <begin position="177"/>
        <end position="198"/>
    </location>
</feature>
<dbReference type="Proteomes" id="UP000000254">
    <property type="component" value="Chromosome"/>
</dbReference>
<evidence type="ECO:0000256" key="2">
    <source>
        <dbReference type="ARBA" id="ARBA00022692"/>
    </source>
</evidence>
<evidence type="ECO:0000313" key="6">
    <source>
        <dbReference type="EMBL" id="ABN69520.1"/>
    </source>
</evidence>
<feature type="transmembrane region" description="Helical" evidence="5">
    <location>
        <begin position="43"/>
        <end position="63"/>
    </location>
</feature>
<comment type="similarity">
    <text evidence="5">Belongs to the 4-toluene sulfonate uptake permease (TSUP) (TC 2.A.102) family.</text>
</comment>
<feature type="transmembrane region" description="Helical" evidence="5">
    <location>
        <begin position="138"/>
        <end position="157"/>
    </location>
</feature>
<dbReference type="InterPro" id="IPR002781">
    <property type="entry name" value="TM_pro_TauE-like"/>
</dbReference>
<dbReference type="RefSeq" id="WP_011838711.1">
    <property type="nucleotide sequence ID" value="NC_009033.1"/>
</dbReference>
<dbReference type="PANTHER" id="PTHR43701">
    <property type="entry name" value="MEMBRANE TRANSPORTER PROTEIN MJ0441-RELATED"/>
    <property type="match status" value="1"/>
</dbReference>
<keyword evidence="2 5" id="KW-0812">Transmembrane</keyword>
<dbReference type="OrthoDB" id="57092at2157"/>
<dbReference type="eggNOG" id="arCOG02050">
    <property type="taxonomic scope" value="Archaea"/>
</dbReference>
<dbReference type="AlphaFoldDB" id="A3DLL0"/>
<keyword evidence="4 5" id="KW-0472">Membrane</keyword>
<evidence type="ECO:0000256" key="3">
    <source>
        <dbReference type="ARBA" id="ARBA00022989"/>
    </source>
</evidence>
<feature type="transmembrane region" description="Helical" evidence="5">
    <location>
        <begin position="99"/>
        <end position="117"/>
    </location>
</feature>
<dbReference type="Pfam" id="PF01925">
    <property type="entry name" value="TauE"/>
    <property type="match status" value="1"/>
</dbReference>
<sequence length="250" mass="26430">MYDLILLFLGALGIGFVSAIVGIGGGTLMIPFMVLILNYDVKEAIATSLVSIIVTSSSASSIYLRRRDVDLKTAFLLEPSTAAGAIVGAYLTISLPTRIVETAFSLLLLYVSISMLRDALRRKEIETGNYKVSRQRRGVGVLIAFLAGLTSGMLGIGGGVLKVPLMTMVLGLPIRTAIATSSFMVGLTASAGSLVYLLKGYVNPYAVASLALGIIPGATLGAHMLKKISPRILKIIFSVTLMYASIKLLI</sequence>
<comment type="subcellular location">
    <subcellularLocation>
        <location evidence="5">Cell membrane</location>
        <topology evidence="5">Multi-pass membrane protein</topology>
    </subcellularLocation>
    <subcellularLocation>
        <location evidence="1">Membrane</location>
        <topology evidence="1">Multi-pass membrane protein</topology>
    </subcellularLocation>
</comment>
<dbReference type="KEGG" id="smr:Smar_0408"/>
<keyword evidence="7" id="KW-1185">Reference proteome</keyword>
<dbReference type="GeneID" id="4907217"/>
<dbReference type="InterPro" id="IPR051598">
    <property type="entry name" value="TSUP/Inactive_protease-like"/>
</dbReference>
<keyword evidence="3 5" id="KW-1133">Transmembrane helix</keyword>
<evidence type="ECO:0000256" key="1">
    <source>
        <dbReference type="ARBA" id="ARBA00004141"/>
    </source>
</evidence>
<evidence type="ECO:0000256" key="4">
    <source>
        <dbReference type="ARBA" id="ARBA00023136"/>
    </source>
</evidence>
<dbReference type="GO" id="GO:0005886">
    <property type="term" value="C:plasma membrane"/>
    <property type="evidence" value="ECO:0007669"/>
    <property type="project" value="UniProtKB-SubCell"/>
</dbReference>
<dbReference type="PANTHER" id="PTHR43701:SF2">
    <property type="entry name" value="MEMBRANE TRANSPORTER PROTEIN YJNA-RELATED"/>
    <property type="match status" value="1"/>
</dbReference>
<feature type="transmembrane region" description="Helical" evidence="5">
    <location>
        <begin position="205"/>
        <end position="225"/>
    </location>
</feature>
<keyword evidence="5" id="KW-1003">Cell membrane</keyword>
<evidence type="ECO:0000313" key="7">
    <source>
        <dbReference type="Proteomes" id="UP000000254"/>
    </source>
</evidence>
<protein>
    <recommendedName>
        <fullName evidence="5">Probable membrane transporter protein</fullName>
    </recommendedName>
</protein>
<proteinExistence type="inferred from homology"/>
<evidence type="ECO:0000256" key="5">
    <source>
        <dbReference type="RuleBase" id="RU363041"/>
    </source>
</evidence>
<reference evidence="6 7" key="2">
    <citation type="journal article" date="2009" name="Stand. Genomic Sci.">
        <title>Complete genome sequence of Staphylothermus marinus Stetter and Fiala 1986 type strain F1.</title>
        <authorList>
            <person name="Anderson I.J."/>
            <person name="Sun H."/>
            <person name="Lapidus A."/>
            <person name="Copeland A."/>
            <person name="Glavina Del Rio T."/>
            <person name="Tice H."/>
            <person name="Dalin E."/>
            <person name="Lucas S."/>
            <person name="Barry K."/>
            <person name="Land M."/>
            <person name="Richardson P."/>
            <person name="Huber H."/>
            <person name="Kyrpides N.C."/>
        </authorList>
    </citation>
    <scope>NUCLEOTIDE SEQUENCE [LARGE SCALE GENOMIC DNA]</scope>
    <source>
        <strain evidence="7">ATCC 43588 / DSM 3639 / JCM 9404 / F1</strain>
    </source>
</reference>
<accession>A3DLL0</accession>
<organism evidence="6 7">
    <name type="scientific">Staphylothermus marinus (strain ATCC 43588 / DSM 3639 / JCM 9404 / F1)</name>
    <dbReference type="NCBI Taxonomy" id="399550"/>
    <lineage>
        <taxon>Archaea</taxon>
        <taxon>Thermoproteota</taxon>
        <taxon>Thermoprotei</taxon>
        <taxon>Desulfurococcales</taxon>
        <taxon>Desulfurococcaceae</taxon>
        <taxon>Staphylothermus</taxon>
    </lineage>
</organism>
<reference evidence="7" key="1">
    <citation type="journal article" date="2009" name="BMC Genomics">
        <title>The complete genome sequence of Staphylothermus marinus reveals differences in sulfur metabolism among heterotrophic Crenarchaeota.</title>
        <authorList>
            <person name="Anderson I.J."/>
            <person name="Dharmarajan L."/>
            <person name="Rodriguez J."/>
            <person name="Hooper S."/>
            <person name="Porat I."/>
            <person name="Ulrich L.E."/>
            <person name="Elkins J.G."/>
            <person name="Mavromatis K."/>
            <person name="Sun H."/>
            <person name="Land M."/>
            <person name="Lapidus A."/>
            <person name="Lucas S."/>
            <person name="Barry K."/>
            <person name="Huber H."/>
            <person name="Zhulin I.B."/>
            <person name="Whitman W.B."/>
            <person name="Mukhopadhyay B."/>
            <person name="Woese C."/>
            <person name="Bristow J."/>
            <person name="Kyrpides N."/>
        </authorList>
    </citation>
    <scope>NUCLEOTIDE SEQUENCE [LARGE SCALE GENOMIC DNA]</scope>
    <source>
        <strain evidence="7">ATCC 43588 / DSM 3639 / JCM 9404 / F1</strain>
    </source>
</reference>
<dbReference type="HOGENOM" id="CLU_045498_5_2_2"/>
<dbReference type="EMBL" id="CP000575">
    <property type="protein sequence ID" value="ABN69520.1"/>
    <property type="molecule type" value="Genomic_DNA"/>
</dbReference>